<dbReference type="EMBL" id="AQHZ01000001">
    <property type="protein sequence ID" value="ENO19145.1"/>
    <property type="molecule type" value="Genomic_DNA"/>
</dbReference>
<organism evidence="1 2">
    <name type="scientific">Schaalia cardiffensis F0333</name>
    <dbReference type="NCBI Taxonomy" id="888050"/>
    <lineage>
        <taxon>Bacteria</taxon>
        <taxon>Bacillati</taxon>
        <taxon>Actinomycetota</taxon>
        <taxon>Actinomycetes</taxon>
        <taxon>Actinomycetales</taxon>
        <taxon>Actinomycetaceae</taxon>
        <taxon>Schaalia</taxon>
    </lineage>
</organism>
<gene>
    <name evidence="1" type="ORF">HMPREF9004_0064</name>
</gene>
<protein>
    <submittedName>
        <fullName evidence="1">Uncharacterized protein</fullName>
    </submittedName>
</protein>
<dbReference type="STRING" id="888050.HMPREF9004_0064"/>
<keyword evidence="2" id="KW-1185">Reference proteome</keyword>
<evidence type="ECO:0000313" key="1">
    <source>
        <dbReference type="EMBL" id="ENO19145.1"/>
    </source>
</evidence>
<comment type="caution">
    <text evidence="1">The sequence shown here is derived from an EMBL/GenBank/DDBJ whole genome shotgun (WGS) entry which is preliminary data.</text>
</comment>
<accession>N6W9B2</accession>
<name>N6W9B2_9ACTO</name>
<sequence length="48" mass="5155">MSQTSAFKSLALVEALANAGASTVNRAFAPQNLQEAKRLKTLGSLRRH</sequence>
<proteinExistence type="predicted"/>
<evidence type="ECO:0000313" key="2">
    <source>
        <dbReference type="Proteomes" id="UP000013015"/>
    </source>
</evidence>
<dbReference type="AlphaFoldDB" id="N6W9B2"/>
<dbReference type="Proteomes" id="UP000013015">
    <property type="component" value="Unassembled WGS sequence"/>
</dbReference>
<reference evidence="1 2" key="1">
    <citation type="submission" date="2013-03" db="EMBL/GenBank/DDBJ databases">
        <title>Reference genome for the Human Microbiome Project.</title>
        <authorList>
            <person name="Aqrawi P."/>
            <person name="Ayvaz T."/>
            <person name="Bess C."/>
            <person name="Blankenburg K."/>
            <person name="Coyle M."/>
            <person name="Deng J."/>
            <person name="Forbes L."/>
            <person name="Fowler G."/>
            <person name="Francisco L."/>
            <person name="Fu Q."/>
            <person name="Gibbs R."/>
            <person name="Gross S."/>
            <person name="Gubbala S."/>
            <person name="Hale W."/>
            <person name="Hemphill L."/>
            <person name="Highlander S."/>
            <person name="Hirani K."/>
            <person name="Jackson L."/>
            <person name="Jakkamsetti A."/>
            <person name="Javaid M."/>
            <person name="Jayaseelan J.C."/>
            <person name="Jiang H."/>
            <person name="Joshi V."/>
            <person name="Korchina V."/>
            <person name="Kovar C."/>
            <person name="Lara F."/>
            <person name="Lee S."/>
            <person name="Liu Y."/>
            <person name="Mata R."/>
            <person name="Mathew T."/>
            <person name="Munidasa M."/>
            <person name="Muzny D."/>
            <person name="Nazareth L."/>
            <person name="Ngo R."/>
            <person name="Nguyen L."/>
            <person name="Nguyen N."/>
            <person name="Okwuonu G."/>
            <person name="Ongeri F."/>
            <person name="Palculict T."/>
            <person name="Patil S."/>
            <person name="Petrosino J."/>
            <person name="Pham C."/>
            <person name="Pham P."/>
            <person name="Pu L.-L."/>
            <person name="Qin X."/>
            <person name="Qu J."/>
            <person name="Reid J."/>
            <person name="Ross M."/>
            <person name="Ruth R."/>
            <person name="Saada N."/>
            <person name="San Lucas F."/>
            <person name="Santibanez J."/>
            <person name="Shang Y."/>
            <person name="Simmons D."/>
            <person name="Song X.-Z."/>
            <person name="Tang L.-Y."/>
            <person name="Thornton R."/>
            <person name="Warren J."/>
            <person name="Weissenberger G."/>
            <person name="Wilczek-Boney K."/>
            <person name="Worley K."/>
            <person name="Youmans B."/>
            <person name="Zhang J."/>
            <person name="Zhang L."/>
            <person name="Zhao Z."/>
            <person name="Zhou C."/>
            <person name="Zhu D."/>
            <person name="Zhu Y."/>
        </authorList>
    </citation>
    <scope>NUCLEOTIDE SEQUENCE [LARGE SCALE GENOMIC DNA]</scope>
    <source>
        <strain evidence="1 2">F0333</strain>
    </source>
</reference>
<dbReference type="PATRIC" id="fig|888050.3.peg.62"/>
<dbReference type="HOGENOM" id="CLU_3148415_0_0_11"/>